<proteinExistence type="predicted"/>
<evidence type="ECO:0000313" key="1">
    <source>
        <dbReference type="EMBL" id="KAF5097034.1"/>
    </source>
</evidence>
<organism evidence="1 2">
    <name type="scientific">Geotrichum galactomycetum</name>
    <dbReference type="NCBI Taxonomy" id="27317"/>
    <lineage>
        <taxon>Eukaryota</taxon>
        <taxon>Fungi</taxon>
        <taxon>Dikarya</taxon>
        <taxon>Ascomycota</taxon>
        <taxon>Saccharomycotina</taxon>
        <taxon>Dipodascomycetes</taxon>
        <taxon>Dipodascales</taxon>
        <taxon>Dipodascaceae</taxon>
        <taxon>Geotrichum</taxon>
    </lineage>
</organism>
<evidence type="ECO:0000313" key="2">
    <source>
        <dbReference type="Proteomes" id="UP000744676"/>
    </source>
</evidence>
<sequence>MDSSTTFTVLYFGPMAELTGVRTEPVDAVAVPTVGALLEHLRGQYAAVAELDALLNTCAVAINMDYADGRDATIAADDEVAIIPPVSSALGSISRTAASLPDGVTGDSSTTTTTATRLSGRSYLQSHSTSVSSASSLSESFTPAVADELPARNRDHADDFVSPSPPIPKVATTATSEIPHLIESPTQAAPRINLSGRVINALSNLPHAIVHAGEENFHIRHRRGNSALYSALSFIKQQTDWESVIVAWTGEIESTPDPVDNLPQEDVEDLTSEKITELETELQTTSAEYGTVHPVWLLGKGQSRWRNYAENIIWPILHYIQGEPTDGRQEKDWWCDYVTLNEAYAEKIISVYKPGDIIWIHDYYLFLLPQILRMKLPNAYIGVFLHSPFPSSEYFRCLPKRKELLEGVLGANLVATQSYAFSRHFISSCARLLGVETAPNYISAFGIHVTVDTIPIGIDTVKVERDAFQDSVNDKVSALQKLYPDKKIIIGRDRLDSVRGVVQKLYAFEMLLNLYPEWTEKVVLIQVTSPAYSNTVKTEKKISEMIAHINGRFGGLHFAPVQHYPQHIARDEYLALLRVADLGLITSVRDGMNTTSLEFVVCQKEKHSPLVLSEFTGTAGTLVDAMQVNPWDSVGVAHSIHQCLLQDKSTNAAVEGKLYKTVTANTVQHWVHRFLSRLVRNLESHDQTHMTPTLDRALLYSKYNNAQRRLFLFDYDGTLTPIVRDPAAAIPSARLHMTLQKLCDDPRNTVWIISGRDGEFLDKWLGDNKQLGFSAEHGCFIKRVGSTDWTNLAEQVDMSWQDDVKEIFNYYTERTQGSSIEIKRAALTWHYRRADPEFGVFQARECRNHLEETVGKKFDVEIMAGKANLEVRPRKFNKGEIVKSIIKDFGTTNKPEFVICLGDDATDEDMFKALYKTSTRARANSAAAPGAATAELELLKLADSTATEKVAYERSADGLFPVTVGPASKLTTAMWHLIDPAAVLDTLSVLTGDMNLGEVAGYVSLDTKGNHKKAV</sequence>
<gene>
    <name evidence="1" type="ORF">D0Z00_002560</name>
</gene>
<protein>
    <submittedName>
        <fullName evidence="1">Uncharacterized protein</fullName>
    </submittedName>
</protein>
<accession>A0ACB6V3T7</accession>
<comment type="caution">
    <text evidence="1">The sequence shown here is derived from an EMBL/GenBank/DDBJ whole genome shotgun (WGS) entry which is preliminary data.</text>
</comment>
<name>A0ACB6V3T7_9ASCO</name>
<keyword evidence="2" id="KW-1185">Reference proteome</keyword>
<reference evidence="1 2" key="1">
    <citation type="journal article" date="2020" name="Front. Microbiol.">
        <title>Phenotypic and Genetic Characterization of the Cheese Ripening Yeast Geotrichum candidum.</title>
        <authorList>
            <person name="Perkins V."/>
            <person name="Vignola S."/>
            <person name="Lessard M.H."/>
            <person name="Plante P.L."/>
            <person name="Corbeil J."/>
            <person name="Dugat-Bony E."/>
            <person name="Frenette M."/>
            <person name="Labrie S."/>
        </authorList>
    </citation>
    <scope>NUCLEOTIDE SEQUENCE [LARGE SCALE GENOMIC DNA]</scope>
    <source>
        <strain evidence="1 2">LMA-1147</strain>
    </source>
</reference>
<dbReference type="EMBL" id="QVQA01000075">
    <property type="protein sequence ID" value="KAF5097034.1"/>
    <property type="molecule type" value="Genomic_DNA"/>
</dbReference>
<dbReference type="Proteomes" id="UP000744676">
    <property type="component" value="Unassembled WGS sequence"/>
</dbReference>